<evidence type="ECO:0000256" key="3">
    <source>
        <dbReference type="ARBA" id="ARBA00022692"/>
    </source>
</evidence>
<feature type="transmembrane region" description="Helical" evidence="6">
    <location>
        <begin position="288"/>
        <end position="320"/>
    </location>
</feature>
<evidence type="ECO:0000256" key="2">
    <source>
        <dbReference type="ARBA" id="ARBA00022475"/>
    </source>
</evidence>
<feature type="transmembrane region" description="Helical" evidence="6">
    <location>
        <begin position="243"/>
        <end position="268"/>
    </location>
</feature>
<dbReference type="Proteomes" id="UP000675431">
    <property type="component" value="Unassembled WGS sequence"/>
</dbReference>
<feature type="transmembrane region" description="Helical" evidence="6">
    <location>
        <begin position="411"/>
        <end position="429"/>
    </location>
</feature>
<keyword evidence="4 6" id="KW-1133">Transmembrane helix</keyword>
<sequence>MENRQTLTKTLKAHWVWAIALGSSIGWGAFVQPTNWMADAGPLGVMIGFAIGGALMLVIAVSYGFLVKSFPVTGGEFAYAFVSLGRTHAFISGWFLTLGYICIVALNASAFALMFKFVFPAFIENIYLYDMAGWQVYGVEIFIASAALLIFGLMNIRGAKFSGRMQFIFCSIMVLGVVLLTLLVGVQPEAGLSNVQPSFPTDTTAFAAIIVIVAMAPWAFVGFDNIPQAAEEFNFSSKKAYSLIVLAIIFAVVLYCLMTLATAMAAPWENIVAGNPLWGTGTVIQDTLGIVGLSILVIALTMGIFTGLNGFTISSSRLLFAMSRAKIIPSQFSKLHPKYNTPHFSIIFTVIIAMIAPWFGREALLWVVDMSSIGVTIAYFYTCYTAFYLYKWSDKNDYDKTKFVVGPGKKVIAILGMIISLVFLSLLLIPGSPAFLGIESRIALVIWIILGIAIYLAKRKSINEMSEKEMNYLIVGEDEIKLKNQ</sequence>
<keyword evidence="2" id="KW-1003">Cell membrane</keyword>
<comment type="subcellular location">
    <subcellularLocation>
        <location evidence="1">Cell membrane</location>
        <topology evidence="1">Multi-pass membrane protein</topology>
    </subcellularLocation>
</comment>
<feature type="transmembrane region" description="Helical" evidence="6">
    <location>
        <begin position="43"/>
        <end position="67"/>
    </location>
</feature>
<feature type="transmembrane region" description="Helical" evidence="6">
    <location>
        <begin position="365"/>
        <end position="390"/>
    </location>
</feature>
<comment type="caution">
    <text evidence="7">The sequence shown here is derived from an EMBL/GenBank/DDBJ whole genome shotgun (WGS) entry which is preliminary data.</text>
</comment>
<feature type="transmembrane region" description="Helical" evidence="6">
    <location>
        <begin position="134"/>
        <end position="154"/>
    </location>
</feature>
<keyword evidence="5 6" id="KW-0472">Membrane</keyword>
<organism evidence="7 8">
    <name type="scientific">Allobacillus saliphilus</name>
    <dbReference type="NCBI Taxonomy" id="2912308"/>
    <lineage>
        <taxon>Bacteria</taxon>
        <taxon>Bacillati</taxon>
        <taxon>Bacillota</taxon>
        <taxon>Bacilli</taxon>
        <taxon>Bacillales</taxon>
        <taxon>Bacillaceae</taxon>
        <taxon>Allobacillus</taxon>
    </lineage>
</organism>
<protein>
    <submittedName>
        <fullName evidence="7">APC family permease</fullName>
    </submittedName>
</protein>
<dbReference type="AlphaFoldDB" id="A0A941CRT4"/>
<keyword evidence="8" id="KW-1185">Reference proteome</keyword>
<dbReference type="PANTHER" id="PTHR42770:SF7">
    <property type="entry name" value="MEMBRANE PROTEIN"/>
    <property type="match status" value="1"/>
</dbReference>
<gene>
    <name evidence="7" type="ORF">KC820_00040</name>
</gene>
<evidence type="ECO:0000313" key="7">
    <source>
        <dbReference type="EMBL" id="MBR7552529.1"/>
    </source>
</evidence>
<dbReference type="PIRSF" id="PIRSF006060">
    <property type="entry name" value="AA_transporter"/>
    <property type="match status" value="1"/>
</dbReference>
<dbReference type="Pfam" id="PF13520">
    <property type="entry name" value="AA_permease_2"/>
    <property type="match status" value="1"/>
</dbReference>
<keyword evidence="3 6" id="KW-0812">Transmembrane</keyword>
<dbReference type="InterPro" id="IPR002293">
    <property type="entry name" value="AA/rel_permease1"/>
</dbReference>
<feature type="transmembrane region" description="Helical" evidence="6">
    <location>
        <begin position="12"/>
        <end position="31"/>
    </location>
</feature>
<name>A0A941CRT4_9BACI</name>
<dbReference type="GO" id="GO:0005886">
    <property type="term" value="C:plasma membrane"/>
    <property type="evidence" value="ECO:0007669"/>
    <property type="project" value="UniProtKB-SubCell"/>
</dbReference>
<dbReference type="Gene3D" id="1.20.1740.10">
    <property type="entry name" value="Amino acid/polyamine transporter I"/>
    <property type="match status" value="1"/>
</dbReference>
<dbReference type="GO" id="GO:0022857">
    <property type="term" value="F:transmembrane transporter activity"/>
    <property type="evidence" value="ECO:0007669"/>
    <property type="project" value="InterPro"/>
</dbReference>
<evidence type="ECO:0000256" key="6">
    <source>
        <dbReference type="SAM" id="Phobius"/>
    </source>
</evidence>
<feature type="transmembrane region" description="Helical" evidence="6">
    <location>
        <begin position="205"/>
        <end position="223"/>
    </location>
</feature>
<feature type="transmembrane region" description="Helical" evidence="6">
    <location>
        <begin position="166"/>
        <end position="185"/>
    </location>
</feature>
<evidence type="ECO:0000313" key="8">
    <source>
        <dbReference type="Proteomes" id="UP000675431"/>
    </source>
</evidence>
<feature type="transmembrane region" description="Helical" evidence="6">
    <location>
        <begin position="435"/>
        <end position="457"/>
    </location>
</feature>
<dbReference type="RefSeq" id="WP_212366955.1">
    <property type="nucleotide sequence ID" value="NZ_JAGSIE010000001.1"/>
</dbReference>
<dbReference type="EMBL" id="JAGSIE010000001">
    <property type="protein sequence ID" value="MBR7552529.1"/>
    <property type="molecule type" value="Genomic_DNA"/>
</dbReference>
<evidence type="ECO:0000256" key="5">
    <source>
        <dbReference type="ARBA" id="ARBA00023136"/>
    </source>
</evidence>
<dbReference type="PANTHER" id="PTHR42770">
    <property type="entry name" value="AMINO ACID TRANSPORTER-RELATED"/>
    <property type="match status" value="1"/>
</dbReference>
<accession>A0A941CRT4</accession>
<reference evidence="7 8" key="1">
    <citation type="submission" date="2021-04" db="EMBL/GenBank/DDBJ databases">
        <title>Allobacillus sp. nov. SKP8-2 isolated from shrimp paste.</title>
        <authorList>
            <person name="Tanasupawat S."/>
            <person name="Yiamsombat S."/>
            <person name="Kanchanasin P."/>
            <person name="Kuncharoen N."/>
        </authorList>
    </citation>
    <scope>NUCLEOTIDE SEQUENCE [LARGE SCALE GENOMIC DNA]</scope>
    <source>
        <strain evidence="7 8">SKP8-2</strain>
    </source>
</reference>
<evidence type="ECO:0000256" key="1">
    <source>
        <dbReference type="ARBA" id="ARBA00004651"/>
    </source>
</evidence>
<feature type="transmembrane region" description="Helical" evidence="6">
    <location>
        <begin position="341"/>
        <end position="359"/>
    </location>
</feature>
<evidence type="ECO:0000256" key="4">
    <source>
        <dbReference type="ARBA" id="ARBA00022989"/>
    </source>
</evidence>
<dbReference type="InterPro" id="IPR050367">
    <property type="entry name" value="APC_superfamily"/>
</dbReference>
<proteinExistence type="predicted"/>
<feature type="transmembrane region" description="Helical" evidence="6">
    <location>
        <begin position="88"/>
        <end position="114"/>
    </location>
</feature>